<dbReference type="SUPFAM" id="SSF52833">
    <property type="entry name" value="Thioredoxin-like"/>
    <property type="match status" value="1"/>
</dbReference>
<dbReference type="PANTHER" id="PTHR30041">
    <property type="entry name" value="ARSENATE REDUCTASE"/>
    <property type="match status" value="1"/>
</dbReference>
<name>A0A366L0C5_9SPHI</name>
<evidence type="ECO:0000256" key="1">
    <source>
        <dbReference type="ARBA" id="ARBA00007198"/>
    </source>
</evidence>
<sequence>MFQTLNSIIEIKKNMKVFGMTTCVRTQKALEWFRHHEVAFVFHDIRKWGLSEHQIRDWDCKVGYRQFLNTHIQTWKNLYPKERAMTEHKEFALSLMHQKLALIKRPVIESNEVLMFGFDEQRYTAQFLKEESHNLNPSI</sequence>
<dbReference type="EMBL" id="QNQU01000010">
    <property type="protein sequence ID" value="RBQ06754.1"/>
    <property type="molecule type" value="Genomic_DNA"/>
</dbReference>
<dbReference type="PROSITE" id="PS51353">
    <property type="entry name" value="ARSC"/>
    <property type="match status" value="1"/>
</dbReference>
<protein>
    <submittedName>
        <fullName evidence="3">Arsenate reductase</fullName>
    </submittedName>
</protein>
<dbReference type="InterPro" id="IPR006660">
    <property type="entry name" value="Arsenate_reductase-like"/>
</dbReference>
<evidence type="ECO:0000313" key="4">
    <source>
        <dbReference type="Proteomes" id="UP000252081"/>
    </source>
</evidence>
<proteinExistence type="inferred from homology"/>
<gene>
    <name evidence="3" type="ORF">DRW42_13335</name>
</gene>
<dbReference type="Pfam" id="PF03960">
    <property type="entry name" value="ArsC"/>
    <property type="match status" value="1"/>
</dbReference>
<organism evidence="3 4">
    <name type="scientific">Pedobacter miscanthi</name>
    <dbReference type="NCBI Taxonomy" id="2259170"/>
    <lineage>
        <taxon>Bacteria</taxon>
        <taxon>Pseudomonadati</taxon>
        <taxon>Bacteroidota</taxon>
        <taxon>Sphingobacteriia</taxon>
        <taxon>Sphingobacteriales</taxon>
        <taxon>Sphingobacteriaceae</taxon>
        <taxon>Pedobacter</taxon>
    </lineage>
</organism>
<evidence type="ECO:0000313" key="3">
    <source>
        <dbReference type="EMBL" id="RBQ06754.1"/>
    </source>
</evidence>
<dbReference type="Gene3D" id="3.40.30.10">
    <property type="entry name" value="Glutaredoxin"/>
    <property type="match status" value="1"/>
</dbReference>
<dbReference type="Proteomes" id="UP000252081">
    <property type="component" value="Unassembled WGS sequence"/>
</dbReference>
<dbReference type="AlphaFoldDB" id="A0A366L0C5"/>
<accession>A0A366L0C5</accession>
<keyword evidence="4" id="KW-1185">Reference proteome</keyword>
<evidence type="ECO:0000256" key="2">
    <source>
        <dbReference type="PROSITE-ProRule" id="PRU01282"/>
    </source>
</evidence>
<dbReference type="PANTHER" id="PTHR30041:SF8">
    <property type="entry name" value="PROTEIN YFFB"/>
    <property type="match status" value="1"/>
</dbReference>
<comment type="similarity">
    <text evidence="1 2">Belongs to the ArsC family.</text>
</comment>
<comment type="caution">
    <text evidence="3">The sequence shown here is derived from an EMBL/GenBank/DDBJ whole genome shotgun (WGS) entry which is preliminary data.</text>
</comment>
<dbReference type="InterPro" id="IPR036249">
    <property type="entry name" value="Thioredoxin-like_sf"/>
</dbReference>
<reference evidence="3 4" key="1">
    <citation type="submission" date="2018-07" db="EMBL/GenBank/DDBJ databases">
        <title>A draft genome of a endophytic bacteria, a new species of Pedobacter.</title>
        <authorList>
            <person name="Zhang Z.D."/>
            <person name="Chen Z.J."/>
        </authorList>
    </citation>
    <scope>NUCLEOTIDE SEQUENCE [LARGE SCALE GENOMIC DNA]</scope>
    <source>
        <strain evidence="3 4">RS10</strain>
    </source>
</reference>